<dbReference type="Proteomes" id="UP001162501">
    <property type="component" value="Chromosome 2"/>
</dbReference>
<reference evidence="1" key="2">
    <citation type="submission" date="2025-03" db="EMBL/GenBank/DDBJ databases">
        <authorList>
            <consortium name="ELIXIR-Norway"/>
            <consortium name="Elixir Norway"/>
        </authorList>
    </citation>
    <scope>NUCLEOTIDE SEQUENCE</scope>
</reference>
<sequence>MTCTTALPPPVMGPSSPWCAGHVDLPRGPPRSLPHAQQGPSPPHPWAPRAPPAHTTSRLSPLLLRSVLRPLRDTGTPLTNEAMEPSSRGITELSVGACRQDGRHWAAGPGGRAGLRSGPDGRGTTGRLVTRHGPSGGCARPPVRGAWPKSVGQPRGAQQRSPSSVSERMPSAPGEPAQCLWPPSGAGASCAPGCLSAASAWWSGPMGAEGRLPVTPR</sequence>
<dbReference type="EMBL" id="OX596086">
    <property type="protein sequence ID" value="CAM9944218.1"/>
    <property type="molecule type" value="Genomic_DNA"/>
</dbReference>
<evidence type="ECO:0000313" key="2">
    <source>
        <dbReference type="Proteomes" id="UP001162501"/>
    </source>
</evidence>
<evidence type="ECO:0000313" key="1">
    <source>
        <dbReference type="EMBL" id="CAM9944218.1"/>
    </source>
</evidence>
<accession>A0AC59YS25</accession>
<organism evidence="1 2">
    <name type="scientific">Rangifer tarandus platyrhynchus</name>
    <name type="common">Svalbard reindeer</name>
    <dbReference type="NCBI Taxonomy" id="3082113"/>
    <lineage>
        <taxon>Eukaryota</taxon>
        <taxon>Metazoa</taxon>
        <taxon>Chordata</taxon>
        <taxon>Craniata</taxon>
        <taxon>Vertebrata</taxon>
        <taxon>Euteleostomi</taxon>
        <taxon>Mammalia</taxon>
        <taxon>Eutheria</taxon>
        <taxon>Laurasiatheria</taxon>
        <taxon>Artiodactyla</taxon>
        <taxon>Ruminantia</taxon>
        <taxon>Pecora</taxon>
        <taxon>Cervidae</taxon>
        <taxon>Odocoileinae</taxon>
        <taxon>Rangifer</taxon>
    </lineage>
</organism>
<gene>
    <name evidence="1" type="ORF">MRATA1EN22A_LOCUS9731</name>
</gene>
<reference evidence="1" key="1">
    <citation type="submission" date="2023-05" db="EMBL/GenBank/DDBJ databases">
        <authorList>
            <consortium name="ELIXIR-Norway"/>
        </authorList>
    </citation>
    <scope>NUCLEOTIDE SEQUENCE</scope>
</reference>
<name>A0AC59YS25_RANTA</name>
<protein>
    <submittedName>
        <fullName evidence="1">Uncharacterized protein</fullName>
    </submittedName>
</protein>
<proteinExistence type="predicted"/>